<dbReference type="FunCoup" id="A0A3P8YQ12">
    <property type="interactions" value="684"/>
</dbReference>
<dbReference type="KEGG" id="els:105006359"/>
<evidence type="ECO:0000256" key="6">
    <source>
        <dbReference type="ARBA" id="ARBA00023034"/>
    </source>
</evidence>
<dbReference type="GeneTree" id="ENSGT00940000158711"/>
<dbReference type="Ensembl" id="ENSELUT00000028646.3">
    <property type="protein sequence ID" value="ENSELUP00000018689.1"/>
    <property type="gene ID" value="ENSELUG00000018147.3"/>
</dbReference>
<evidence type="ECO:0000256" key="10">
    <source>
        <dbReference type="SAM" id="MobiDB-lite"/>
    </source>
</evidence>
<dbReference type="PROSITE" id="PS51782">
    <property type="entry name" value="LYSM"/>
    <property type="match status" value="1"/>
</dbReference>
<dbReference type="SMART" id="SM00257">
    <property type="entry name" value="LysM"/>
    <property type="match status" value="1"/>
</dbReference>
<dbReference type="Pfam" id="PF01476">
    <property type="entry name" value="LysM"/>
    <property type="match status" value="1"/>
</dbReference>
<reference evidence="13" key="4">
    <citation type="submission" date="2025-09" db="UniProtKB">
        <authorList>
            <consortium name="Ensembl"/>
        </authorList>
    </citation>
    <scope>IDENTIFICATION</scope>
</reference>
<evidence type="ECO:0000256" key="1">
    <source>
        <dbReference type="ARBA" id="ARBA00004162"/>
    </source>
</evidence>
<keyword evidence="4 11" id="KW-0812">Transmembrane</keyword>
<comment type="subcellular location">
    <subcellularLocation>
        <location evidence="1">Cell membrane</location>
        <topology evidence="1">Single-pass membrane protein</topology>
    </subcellularLocation>
    <subcellularLocation>
        <location evidence="2">Golgi apparatus</location>
    </subcellularLocation>
</comment>
<evidence type="ECO:0000313" key="14">
    <source>
        <dbReference type="Proteomes" id="UP000265140"/>
    </source>
</evidence>
<dbReference type="CTD" id="116068"/>
<evidence type="ECO:0000256" key="5">
    <source>
        <dbReference type="ARBA" id="ARBA00022989"/>
    </source>
</evidence>
<evidence type="ECO:0000256" key="4">
    <source>
        <dbReference type="ARBA" id="ARBA00022692"/>
    </source>
</evidence>
<dbReference type="InterPro" id="IPR045030">
    <property type="entry name" value="LYSM1-4"/>
</dbReference>
<dbReference type="PANTHER" id="PTHR20932:SF5">
    <property type="entry name" value="AND PUTATIVE PEPTIDOGLYCAN-BINDING DOMAIN-CONTAINING PROTEIN 3-RELATED"/>
    <property type="match status" value="1"/>
</dbReference>
<feature type="region of interest" description="Disordered" evidence="10">
    <location>
        <begin position="21"/>
        <end position="55"/>
    </location>
</feature>
<dbReference type="Bgee" id="ENSELUG00000018147">
    <property type="expression patterns" value="Expressed in liver and 14 other cell types or tissues"/>
</dbReference>
<dbReference type="OrthoDB" id="538216at2759"/>
<keyword evidence="3" id="KW-1003">Cell membrane</keyword>
<feature type="domain" description="LysM" evidence="12">
    <location>
        <begin position="68"/>
        <end position="112"/>
    </location>
</feature>
<keyword evidence="5 11" id="KW-1133">Transmembrane helix</keyword>
<keyword evidence="14" id="KW-1185">Reference proteome</keyword>
<dbReference type="GO" id="GO:0007030">
    <property type="term" value="P:Golgi organization"/>
    <property type="evidence" value="ECO:0007669"/>
    <property type="project" value="TreeGrafter"/>
</dbReference>
<name>A0A3P8YQ12_ESOLU</name>
<protein>
    <recommendedName>
        <fullName evidence="9">LysM and putative peptidoglycan-binding domain-containing protein 3</fullName>
    </recommendedName>
</protein>
<dbReference type="AlphaFoldDB" id="A0A3P8YQ12"/>
<dbReference type="InParanoid" id="A0A3P8YQ12"/>
<gene>
    <name evidence="13" type="primary">LYSMD3</name>
</gene>
<dbReference type="RefSeq" id="XP_010863146.1">
    <property type="nucleotide sequence ID" value="XM_010864844.3"/>
</dbReference>
<dbReference type="GO" id="GO:0005794">
    <property type="term" value="C:Golgi apparatus"/>
    <property type="evidence" value="ECO:0007669"/>
    <property type="project" value="UniProtKB-SubCell"/>
</dbReference>
<evidence type="ECO:0000256" key="11">
    <source>
        <dbReference type="SAM" id="Phobius"/>
    </source>
</evidence>
<reference evidence="13" key="2">
    <citation type="submission" date="2020-02" db="EMBL/GenBank/DDBJ databases">
        <title>Esox lucius (northern pike) genome, fEsoLuc1, primary haplotype.</title>
        <authorList>
            <person name="Myers G."/>
            <person name="Karagic N."/>
            <person name="Meyer A."/>
            <person name="Pippel M."/>
            <person name="Reichard M."/>
            <person name="Winkler S."/>
            <person name="Tracey A."/>
            <person name="Sims Y."/>
            <person name="Howe K."/>
            <person name="Rhie A."/>
            <person name="Formenti G."/>
            <person name="Durbin R."/>
            <person name="Fedrigo O."/>
            <person name="Jarvis E.D."/>
        </authorList>
    </citation>
    <scope>NUCLEOTIDE SEQUENCE [LARGE SCALE GENOMIC DNA]</scope>
</reference>
<dbReference type="Proteomes" id="UP000265140">
    <property type="component" value="Chromosome 13"/>
</dbReference>
<evidence type="ECO:0000256" key="3">
    <source>
        <dbReference type="ARBA" id="ARBA00022475"/>
    </source>
</evidence>
<feature type="region of interest" description="Disordered" evidence="10">
    <location>
        <begin position="269"/>
        <end position="314"/>
    </location>
</feature>
<reference evidence="13" key="3">
    <citation type="submission" date="2025-08" db="UniProtKB">
        <authorList>
            <consortium name="Ensembl"/>
        </authorList>
    </citation>
    <scope>IDENTIFICATION</scope>
</reference>
<evidence type="ECO:0000313" key="13">
    <source>
        <dbReference type="Ensembl" id="ENSELUP00000018689.1"/>
    </source>
</evidence>
<evidence type="ECO:0000259" key="12">
    <source>
        <dbReference type="PROSITE" id="PS51782"/>
    </source>
</evidence>
<feature type="region of interest" description="Disordered" evidence="10">
    <location>
        <begin position="128"/>
        <end position="164"/>
    </location>
</feature>
<organism evidence="13 14">
    <name type="scientific">Esox lucius</name>
    <name type="common">Northern pike</name>
    <dbReference type="NCBI Taxonomy" id="8010"/>
    <lineage>
        <taxon>Eukaryota</taxon>
        <taxon>Metazoa</taxon>
        <taxon>Chordata</taxon>
        <taxon>Craniata</taxon>
        <taxon>Vertebrata</taxon>
        <taxon>Euteleostomi</taxon>
        <taxon>Actinopterygii</taxon>
        <taxon>Neopterygii</taxon>
        <taxon>Teleostei</taxon>
        <taxon>Protacanthopterygii</taxon>
        <taxon>Esociformes</taxon>
        <taxon>Esocidae</taxon>
        <taxon>Esox</taxon>
    </lineage>
</organism>
<evidence type="ECO:0000256" key="8">
    <source>
        <dbReference type="ARBA" id="ARBA00037465"/>
    </source>
</evidence>
<feature type="compositionally biased region" description="Low complexity" evidence="10">
    <location>
        <begin position="149"/>
        <end position="162"/>
    </location>
</feature>
<sequence>MTGRNQHNGFHLATTVQPANGGHTYLFGNSSENDLSEEDGESYELRSRGRDRLRRSTSRERLDDIVLLVRDIKEGDTLNGFSLQYHCSVAEIKRANNLLTEQDFFALRSIKIPVKRFSVLTETHNTATLKSAAPTGPRRIPQPATPAETSSDSSSSSTSTDSVGSFLQEKDKDIELLVKSTGSSRSSLNEVVSSLTFQQPLLLGEPDFKPVPRKDPYHGADWGMRWWTAVAIMLVVGIVTPVFYLLYYEVLKKADDPTTTPLANPKGMLHAAMPGPATVNGGIHRRPQAEVVPEPDSQGHGGVGDQPNPKKEKT</sequence>
<evidence type="ECO:0000256" key="7">
    <source>
        <dbReference type="ARBA" id="ARBA00023136"/>
    </source>
</evidence>
<dbReference type="PANTHER" id="PTHR20932">
    <property type="entry name" value="LYSM AND PUTATIVE PEPTIDOGLYCAN-BINDING DOMAIN-CONTAINING PROTEIN"/>
    <property type="match status" value="1"/>
</dbReference>
<dbReference type="CDD" id="cd00118">
    <property type="entry name" value="LysM"/>
    <property type="match status" value="1"/>
</dbReference>
<evidence type="ECO:0000256" key="9">
    <source>
        <dbReference type="ARBA" id="ARBA00040993"/>
    </source>
</evidence>
<comment type="function">
    <text evidence="8">Essential for Golgi structural integrity.</text>
</comment>
<dbReference type="STRING" id="8010.ENSELUP00000018689"/>
<dbReference type="InterPro" id="IPR018392">
    <property type="entry name" value="LysM"/>
</dbReference>
<proteinExistence type="predicted"/>
<dbReference type="OMA" id="IALQFCC"/>
<dbReference type="Gene3D" id="3.10.350.10">
    <property type="entry name" value="LysM domain"/>
    <property type="match status" value="1"/>
</dbReference>
<evidence type="ECO:0000256" key="2">
    <source>
        <dbReference type="ARBA" id="ARBA00004555"/>
    </source>
</evidence>
<dbReference type="GO" id="GO:0005886">
    <property type="term" value="C:plasma membrane"/>
    <property type="evidence" value="ECO:0007669"/>
    <property type="project" value="UniProtKB-SubCell"/>
</dbReference>
<feature type="transmembrane region" description="Helical" evidence="11">
    <location>
        <begin position="226"/>
        <end position="247"/>
    </location>
</feature>
<dbReference type="InterPro" id="IPR036779">
    <property type="entry name" value="LysM_dom_sf"/>
</dbReference>
<keyword evidence="7 11" id="KW-0472">Membrane</keyword>
<reference evidence="14" key="1">
    <citation type="journal article" date="2014" name="PLoS ONE">
        <title>The genome and linkage map of the northern pike (Esox lucius): conserved synteny revealed between the salmonid sister group and the Neoteleostei.</title>
        <authorList>
            <person name="Rondeau E.B."/>
            <person name="Minkley D.R."/>
            <person name="Leong J.S."/>
            <person name="Messmer A.M."/>
            <person name="Jantzen J.R."/>
            <person name="von Schalburg K.R."/>
            <person name="Lemon C."/>
            <person name="Bird N.H."/>
            <person name="Koop B.F."/>
        </authorList>
    </citation>
    <scope>NUCLEOTIDE SEQUENCE</scope>
</reference>
<accession>A0A3P8YQ12</accession>
<keyword evidence="6" id="KW-0333">Golgi apparatus</keyword>
<dbReference type="GeneID" id="105006359"/>